<evidence type="ECO:0000313" key="1">
    <source>
        <dbReference type="EMBL" id="CBH10944.1"/>
    </source>
</evidence>
<name>C9ZNG6_TRYB9</name>
<dbReference type="GeneID" id="23861708"/>
<dbReference type="RefSeq" id="XP_011773231.1">
    <property type="nucleotide sequence ID" value="XM_011774929.1"/>
</dbReference>
<protein>
    <submittedName>
        <fullName evidence="1">Uncharacterized protein</fullName>
    </submittedName>
</protein>
<dbReference type="AlphaFoldDB" id="C9ZNG6"/>
<gene>
    <name evidence="1" type="ORF">TbgDal_V820</name>
</gene>
<dbReference type="KEGG" id="tbg:TbgDal_V820"/>
<accession>C9ZNG6</accession>
<organism evidence="1 2">
    <name type="scientific">Trypanosoma brucei gambiense (strain MHOM/CI/86/DAL972)</name>
    <dbReference type="NCBI Taxonomy" id="679716"/>
    <lineage>
        <taxon>Eukaryota</taxon>
        <taxon>Discoba</taxon>
        <taxon>Euglenozoa</taxon>
        <taxon>Kinetoplastea</taxon>
        <taxon>Metakinetoplastina</taxon>
        <taxon>Trypanosomatida</taxon>
        <taxon>Trypanosomatidae</taxon>
        <taxon>Trypanosoma</taxon>
    </lineage>
</organism>
<evidence type="ECO:0000313" key="2">
    <source>
        <dbReference type="Proteomes" id="UP000002316"/>
    </source>
</evidence>
<reference evidence="2" key="1">
    <citation type="journal article" date="2010" name="PLoS Negl. Trop. Dis.">
        <title>The genome sequence of Trypanosoma brucei gambiense, causative agent of chronic human african trypanosomiasis.</title>
        <authorList>
            <person name="Jackson A.P."/>
            <person name="Sanders M."/>
            <person name="Berry A."/>
            <person name="McQuillan J."/>
            <person name="Aslett M.A."/>
            <person name="Quail M.A."/>
            <person name="Chukualim B."/>
            <person name="Capewell P."/>
            <person name="MacLeod A."/>
            <person name="Melville S.E."/>
            <person name="Gibson W."/>
            <person name="Barry J.D."/>
            <person name="Berriman M."/>
            <person name="Hertz-Fowler C."/>
        </authorList>
    </citation>
    <scope>NUCLEOTIDE SEQUENCE [LARGE SCALE GENOMIC DNA]</scope>
    <source>
        <strain evidence="2">MHOM/CI/86/DAL972</strain>
    </source>
</reference>
<dbReference type="EMBL" id="FN554968">
    <property type="protein sequence ID" value="CBH10944.1"/>
    <property type="molecule type" value="Genomic_DNA"/>
</dbReference>
<sequence length="103" mass="11206">MKHPLSYLGGERETCVKQSNEQKQLRTRGSVCQSRIVAAASTIKSGWSAVSSNITAKGVATSNRTQLQQRISVLSYVSVPTNVFVYAGETNIFGGPSRMRHFG</sequence>
<proteinExistence type="predicted"/>
<dbReference type="Proteomes" id="UP000002316">
    <property type="component" value="Chromosome 5"/>
</dbReference>